<dbReference type="AlphaFoldDB" id="A0A151MZJ2"/>
<keyword evidence="3" id="KW-1185">Reference proteome</keyword>
<organism evidence="2 3">
    <name type="scientific">Alligator mississippiensis</name>
    <name type="common">American alligator</name>
    <dbReference type="NCBI Taxonomy" id="8496"/>
    <lineage>
        <taxon>Eukaryota</taxon>
        <taxon>Metazoa</taxon>
        <taxon>Chordata</taxon>
        <taxon>Craniata</taxon>
        <taxon>Vertebrata</taxon>
        <taxon>Euteleostomi</taxon>
        <taxon>Archelosauria</taxon>
        <taxon>Archosauria</taxon>
        <taxon>Crocodylia</taxon>
        <taxon>Alligatoridae</taxon>
        <taxon>Alligatorinae</taxon>
        <taxon>Alligator</taxon>
    </lineage>
</organism>
<evidence type="ECO:0000313" key="3">
    <source>
        <dbReference type="Proteomes" id="UP000050525"/>
    </source>
</evidence>
<accession>A0A151MZJ2</accession>
<protein>
    <submittedName>
        <fullName evidence="2">Uncharacterized protein</fullName>
    </submittedName>
</protein>
<name>A0A151MZJ2_ALLMI</name>
<comment type="caution">
    <text evidence="2">The sequence shown here is derived from an EMBL/GenBank/DDBJ whole genome shotgun (WGS) entry which is preliminary data.</text>
</comment>
<feature type="compositionally biased region" description="Basic and acidic residues" evidence="1">
    <location>
        <begin position="80"/>
        <end position="97"/>
    </location>
</feature>
<proteinExistence type="predicted"/>
<sequence length="106" mass="12083">MRDQVEAVQGQAEEVQGPILETVIGKSILIEQLTEKHRSLVHDLLETTQLNPQRGNRHESTIKTMTNGHVMHPPTQQKVVRTEEKAAVGKERVERQVQHRYCPKTA</sequence>
<reference evidence="2 3" key="1">
    <citation type="journal article" date="2012" name="Genome Biol.">
        <title>Sequencing three crocodilian genomes to illuminate the evolution of archosaurs and amniotes.</title>
        <authorList>
            <person name="St John J.A."/>
            <person name="Braun E.L."/>
            <person name="Isberg S.R."/>
            <person name="Miles L.G."/>
            <person name="Chong A.Y."/>
            <person name="Gongora J."/>
            <person name="Dalzell P."/>
            <person name="Moran C."/>
            <person name="Bed'hom B."/>
            <person name="Abzhanov A."/>
            <person name="Burgess S.C."/>
            <person name="Cooksey A.M."/>
            <person name="Castoe T.A."/>
            <person name="Crawford N.G."/>
            <person name="Densmore L.D."/>
            <person name="Drew J.C."/>
            <person name="Edwards S.V."/>
            <person name="Faircloth B.C."/>
            <person name="Fujita M.K."/>
            <person name="Greenwold M.J."/>
            <person name="Hoffmann F.G."/>
            <person name="Howard J.M."/>
            <person name="Iguchi T."/>
            <person name="Janes D.E."/>
            <person name="Khan S.Y."/>
            <person name="Kohno S."/>
            <person name="de Koning A.J."/>
            <person name="Lance S.L."/>
            <person name="McCarthy F.M."/>
            <person name="McCormack J.E."/>
            <person name="Merchant M.E."/>
            <person name="Peterson D.G."/>
            <person name="Pollock D.D."/>
            <person name="Pourmand N."/>
            <person name="Raney B.J."/>
            <person name="Roessler K.A."/>
            <person name="Sanford J.R."/>
            <person name="Sawyer R.H."/>
            <person name="Schmidt C.J."/>
            <person name="Triplett E.W."/>
            <person name="Tuberville T.D."/>
            <person name="Venegas-Anaya M."/>
            <person name="Howard J.T."/>
            <person name="Jarvis E.D."/>
            <person name="Guillette L.J.Jr."/>
            <person name="Glenn T.C."/>
            <person name="Green R.E."/>
            <person name="Ray D.A."/>
        </authorList>
    </citation>
    <scope>NUCLEOTIDE SEQUENCE [LARGE SCALE GENOMIC DNA]</scope>
    <source>
        <strain evidence="2">KSC_2009_1</strain>
    </source>
</reference>
<evidence type="ECO:0000313" key="2">
    <source>
        <dbReference type="EMBL" id="KYO29855.1"/>
    </source>
</evidence>
<gene>
    <name evidence="2" type="ORF">Y1Q_0023192</name>
</gene>
<dbReference type="EMBL" id="AKHW03004488">
    <property type="protein sequence ID" value="KYO29855.1"/>
    <property type="molecule type" value="Genomic_DNA"/>
</dbReference>
<feature type="region of interest" description="Disordered" evidence="1">
    <location>
        <begin position="52"/>
        <end position="106"/>
    </location>
</feature>
<evidence type="ECO:0000256" key="1">
    <source>
        <dbReference type="SAM" id="MobiDB-lite"/>
    </source>
</evidence>
<dbReference type="Proteomes" id="UP000050525">
    <property type="component" value="Unassembled WGS sequence"/>
</dbReference>